<proteinExistence type="predicted"/>
<dbReference type="InterPro" id="IPR011234">
    <property type="entry name" value="Fumarylacetoacetase-like_C"/>
</dbReference>
<keyword evidence="3" id="KW-1185">Reference proteome</keyword>
<sequence>MQLARYVGPNGIVHTGRIQHGRVQDIPGDPGILDLLTGPDQLRRDLLVRAGKQQRLPLEQAVFAVPVQPRAMRDFLVFEAHIAGMKKNEPGDGGVPPQWYEAPAFLFMNPWSVVPTGADIPMPPGTRRLDFELEVAMIVEHTVRDVPLDEAHEHIAGFTILNDWSARDIQADEMRVGLGPAKGKDFANTLGPWITTPDELEPYREGDRYALEMSVAVNGEVVGTDNLRNMSWSFEEMLVHASRDAWVGAGDVLATGTASQGALSERWARAGGELVIPPLQVGDVVTMSVQGLGSIRNRIVETVSPDHRVPAARRTYGADRL</sequence>
<name>A0A0B2A7I9_9MICO</name>
<dbReference type="Gene3D" id="3.90.850.10">
    <property type="entry name" value="Fumarylacetoacetase-like, C-terminal domain"/>
    <property type="match status" value="1"/>
</dbReference>
<comment type="caution">
    <text evidence="2">The sequence shown here is derived from an EMBL/GenBank/DDBJ whole genome shotgun (WGS) entry which is preliminary data.</text>
</comment>
<dbReference type="InterPro" id="IPR036663">
    <property type="entry name" value="Fumarylacetoacetase_C_sf"/>
</dbReference>
<feature type="domain" description="Fumarylacetoacetase-like C-terminal" evidence="1">
    <location>
        <begin position="76"/>
        <end position="300"/>
    </location>
</feature>
<dbReference type="Pfam" id="PF01557">
    <property type="entry name" value="FAA_hydrolase"/>
    <property type="match status" value="1"/>
</dbReference>
<dbReference type="EMBL" id="JTDK01000010">
    <property type="protein sequence ID" value="KHK97571.1"/>
    <property type="molecule type" value="Genomic_DNA"/>
</dbReference>
<dbReference type="PANTHER" id="PTHR43211">
    <property type="entry name" value="FUMARYLACETOACETATE HYDROLASE"/>
    <property type="match status" value="1"/>
</dbReference>
<dbReference type="GO" id="GO:0003824">
    <property type="term" value="F:catalytic activity"/>
    <property type="evidence" value="ECO:0007669"/>
    <property type="project" value="InterPro"/>
</dbReference>
<dbReference type="STRING" id="1348253.LK09_11880"/>
<evidence type="ECO:0000259" key="1">
    <source>
        <dbReference type="Pfam" id="PF01557"/>
    </source>
</evidence>
<dbReference type="AlphaFoldDB" id="A0A0B2A7I9"/>
<accession>A0A0B2A7I9</accession>
<dbReference type="OrthoDB" id="2273115at2"/>
<dbReference type="Proteomes" id="UP000031030">
    <property type="component" value="Unassembled WGS sequence"/>
</dbReference>
<evidence type="ECO:0000313" key="2">
    <source>
        <dbReference type="EMBL" id="KHK97571.1"/>
    </source>
</evidence>
<organism evidence="2 3">
    <name type="scientific">Microbacterium mangrovi</name>
    <dbReference type="NCBI Taxonomy" id="1348253"/>
    <lineage>
        <taxon>Bacteria</taxon>
        <taxon>Bacillati</taxon>
        <taxon>Actinomycetota</taxon>
        <taxon>Actinomycetes</taxon>
        <taxon>Micrococcales</taxon>
        <taxon>Microbacteriaceae</taxon>
        <taxon>Microbacterium</taxon>
    </lineage>
</organism>
<gene>
    <name evidence="2" type="ORF">LK09_11880</name>
</gene>
<dbReference type="SUPFAM" id="SSF56529">
    <property type="entry name" value="FAH"/>
    <property type="match status" value="1"/>
</dbReference>
<reference evidence="2 3" key="1">
    <citation type="submission" date="2014-11" db="EMBL/GenBank/DDBJ databases">
        <title>Genome sequence of Microbacterium mangrovi MUSC 115(T).</title>
        <authorList>
            <person name="Lee L.-H."/>
        </authorList>
    </citation>
    <scope>NUCLEOTIDE SEQUENCE [LARGE SCALE GENOMIC DNA]</scope>
    <source>
        <strain evidence="2 3">MUSC 115</strain>
    </source>
</reference>
<protein>
    <recommendedName>
        <fullName evidence="1">Fumarylacetoacetase-like C-terminal domain-containing protein</fullName>
    </recommendedName>
</protein>
<dbReference type="PANTHER" id="PTHR43211:SF1">
    <property type="entry name" value="BLL6422 PROTEIN"/>
    <property type="match status" value="1"/>
</dbReference>
<evidence type="ECO:0000313" key="3">
    <source>
        <dbReference type="Proteomes" id="UP000031030"/>
    </source>
</evidence>